<dbReference type="EMBL" id="CP033923">
    <property type="protein sequence ID" value="AZA91155.1"/>
    <property type="molecule type" value="Genomic_DNA"/>
</dbReference>
<evidence type="ECO:0000313" key="2">
    <source>
        <dbReference type="Proteomes" id="UP000278288"/>
    </source>
</evidence>
<dbReference type="KEGG" id="cnk:EG343_11190"/>
<dbReference type="AlphaFoldDB" id="A0AAD0YKW9"/>
<dbReference type="Proteomes" id="UP000278288">
    <property type="component" value="Chromosome"/>
</dbReference>
<evidence type="ECO:0000313" key="1">
    <source>
        <dbReference type="EMBL" id="AZA91155.1"/>
    </source>
</evidence>
<keyword evidence="2" id="KW-1185">Reference proteome</keyword>
<name>A0AAD0YKW9_CHRNA</name>
<reference evidence="1 2" key="1">
    <citation type="submission" date="2018-11" db="EMBL/GenBank/DDBJ databases">
        <title>Proposal to divide the Flavobacteriaceae and reorganize its genera based on Amino Acid Identity values calculated from whole genome sequences.</title>
        <authorList>
            <person name="Nicholson A.C."/>
            <person name="Gulvik C.A."/>
            <person name="Whitney A.M."/>
            <person name="Humrighouse B.W."/>
            <person name="Bell M."/>
            <person name="Holmes B."/>
            <person name="Steigerwalt A.G."/>
            <person name="Villarma A."/>
            <person name="Sheth M."/>
            <person name="Batra D."/>
            <person name="Pryor J."/>
            <person name="Bernardet J.-F."/>
            <person name="Hugo C."/>
            <person name="Kampfer P."/>
            <person name="Newman J."/>
            <person name="McQuiston J.R."/>
        </authorList>
    </citation>
    <scope>NUCLEOTIDE SEQUENCE [LARGE SCALE GENOMIC DNA]</scope>
    <source>
        <strain evidence="1 2">G0041</strain>
    </source>
</reference>
<gene>
    <name evidence="1" type="ORF">EG343_11190</name>
</gene>
<protein>
    <submittedName>
        <fullName evidence="1">Uncharacterized protein</fullName>
    </submittedName>
</protein>
<accession>A0AAD0YKW9</accession>
<organism evidence="1 2">
    <name type="scientific">Chryseobacterium nakagawai</name>
    <dbReference type="NCBI Taxonomy" id="1241982"/>
    <lineage>
        <taxon>Bacteria</taxon>
        <taxon>Pseudomonadati</taxon>
        <taxon>Bacteroidota</taxon>
        <taxon>Flavobacteriia</taxon>
        <taxon>Flavobacteriales</taxon>
        <taxon>Weeksellaceae</taxon>
        <taxon>Chryseobacterium group</taxon>
        <taxon>Chryseobacterium</taxon>
    </lineage>
</organism>
<dbReference type="RefSeq" id="WP_123857849.1">
    <property type="nucleotide sequence ID" value="NZ_CP033923.1"/>
</dbReference>
<sequence length="71" mass="8301">MKKETKTNLDLFIRKNNLTKKNNRVINPESLMKKFQLATKFTINNLLSGGLTKEQINDLNKAYKDILNNYL</sequence>
<proteinExistence type="predicted"/>